<reference evidence="2 3" key="1">
    <citation type="submission" date="2018-10" db="EMBL/GenBank/DDBJ databases">
        <title>Genomic Encyclopedia of Archaeal and Bacterial Type Strains, Phase II (KMG-II): from individual species to whole genera.</title>
        <authorList>
            <person name="Goeker M."/>
        </authorList>
    </citation>
    <scope>NUCLEOTIDE SEQUENCE [LARGE SCALE GENOMIC DNA]</scope>
    <source>
        <strain evidence="2 3">DSM 25217</strain>
    </source>
</reference>
<dbReference type="InParanoid" id="A0A3M0CNX3"/>
<name>A0A3M0CNX3_9PROT</name>
<keyword evidence="3" id="KW-1185">Reference proteome</keyword>
<dbReference type="AlphaFoldDB" id="A0A3M0CNX3"/>
<dbReference type="Pfam" id="PF24720">
    <property type="entry name" value="DUF7673"/>
    <property type="match status" value="1"/>
</dbReference>
<evidence type="ECO:0000259" key="1">
    <source>
        <dbReference type="Pfam" id="PF24720"/>
    </source>
</evidence>
<organism evidence="2 3">
    <name type="scientific">Eilatimonas milleporae</name>
    <dbReference type="NCBI Taxonomy" id="911205"/>
    <lineage>
        <taxon>Bacteria</taxon>
        <taxon>Pseudomonadati</taxon>
        <taxon>Pseudomonadota</taxon>
        <taxon>Alphaproteobacteria</taxon>
        <taxon>Kordiimonadales</taxon>
        <taxon>Kordiimonadaceae</taxon>
        <taxon>Eilatimonas</taxon>
    </lineage>
</organism>
<evidence type="ECO:0000313" key="3">
    <source>
        <dbReference type="Proteomes" id="UP000271227"/>
    </source>
</evidence>
<comment type="caution">
    <text evidence="2">The sequence shown here is derived from an EMBL/GenBank/DDBJ whole genome shotgun (WGS) entry which is preliminary data.</text>
</comment>
<dbReference type="InterPro" id="IPR056090">
    <property type="entry name" value="DUF7673"/>
</dbReference>
<gene>
    <name evidence="2" type="ORF">BXY39_2558</name>
</gene>
<dbReference type="EMBL" id="REFR01000012">
    <property type="protein sequence ID" value="RMB04983.1"/>
    <property type="molecule type" value="Genomic_DNA"/>
</dbReference>
<evidence type="ECO:0000313" key="2">
    <source>
        <dbReference type="EMBL" id="RMB04983.1"/>
    </source>
</evidence>
<dbReference type="OrthoDB" id="6717082at2"/>
<protein>
    <recommendedName>
        <fullName evidence="1">DUF7673 domain-containing protein</fullName>
    </recommendedName>
</protein>
<accession>A0A3M0CNX3</accession>
<dbReference type="RefSeq" id="WP_121939235.1">
    <property type="nucleotide sequence ID" value="NZ_REFR01000012.1"/>
</dbReference>
<proteinExistence type="predicted"/>
<dbReference type="Proteomes" id="UP000271227">
    <property type="component" value="Unassembled WGS sequence"/>
</dbReference>
<sequence>MDTAPSDDFRSYREAVESLVRLARGDTHGARAAAQVLLGVYNGVEWHMNLTDLCLLDSKHLDAALTVLRCRVQLSHEPHNVIDNGDAVFAKLWDQWEALSVPQRYKAWYDR</sequence>
<feature type="domain" description="DUF7673" evidence="1">
    <location>
        <begin position="13"/>
        <end position="97"/>
    </location>
</feature>